<dbReference type="OrthoDB" id="9629060at2759"/>
<evidence type="ECO:0000256" key="2">
    <source>
        <dbReference type="SAM" id="MobiDB-lite"/>
    </source>
</evidence>
<evidence type="ECO:0000256" key="1">
    <source>
        <dbReference type="SAM" id="Coils"/>
    </source>
</evidence>
<dbReference type="Pfam" id="PF15483">
    <property type="entry name" value="DUF4641"/>
    <property type="match status" value="1"/>
</dbReference>
<dbReference type="GeneID" id="105311432"/>
<evidence type="ECO:0000313" key="4">
    <source>
        <dbReference type="RefSeq" id="XP_023382874.1"/>
    </source>
</evidence>
<reference evidence="4" key="1">
    <citation type="submission" date="2025-08" db="UniProtKB">
        <authorList>
            <consortium name="RefSeq"/>
        </authorList>
    </citation>
    <scope>IDENTIFICATION</scope>
    <source>
        <tissue evidence="4">Kidney</tissue>
    </source>
</reference>
<feature type="compositionally biased region" description="Basic and acidic residues" evidence="2">
    <location>
        <begin position="390"/>
        <end position="407"/>
    </location>
</feature>
<keyword evidence="1" id="KW-0175">Coiled coil</keyword>
<dbReference type="RefSeq" id="XP_023382874.1">
    <property type="nucleotide sequence ID" value="XM_023527106.1"/>
</dbReference>
<dbReference type="InterPro" id="IPR027822">
    <property type="entry name" value="DUF4641"/>
</dbReference>
<organism evidence="3 4">
    <name type="scientific">Pteropus vampyrus</name>
    <name type="common">Large flying fox</name>
    <dbReference type="NCBI Taxonomy" id="132908"/>
    <lineage>
        <taxon>Eukaryota</taxon>
        <taxon>Metazoa</taxon>
        <taxon>Chordata</taxon>
        <taxon>Craniata</taxon>
        <taxon>Vertebrata</taxon>
        <taxon>Euteleostomi</taxon>
        <taxon>Mammalia</taxon>
        <taxon>Eutheria</taxon>
        <taxon>Laurasiatheria</taxon>
        <taxon>Chiroptera</taxon>
        <taxon>Yinpterochiroptera</taxon>
        <taxon>Pteropodoidea</taxon>
        <taxon>Pteropodidae</taxon>
        <taxon>Pteropodinae</taxon>
        <taxon>Pteropus</taxon>
    </lineage>
</organism>
<dbReference type="PANTHER" id="PTHR31866:SF1">
    <property type="entry name" value="GENE 4779-RELATED"/>
    <property type="match status" value="1"/>
</dbReference>
<evidence type="ECO:0000313" key="3">
    <source>
        <dbReference type="Proteomes" id="UP000515202"/>
    </source>
</evidence>
<feature type="region of interest" description="Disordered" evidence="2">
    <location>
        <begin position="109"/>
        <end position="128"/>
    </location>
</feature>
<dbReference type="PANTHER" id="PTHR31866">
    <property type="entry name" value="GENE 4779-RELATED"/>
    <property type="match status" value="1"/>
</dbReference>
<sequence length="446" mass="47239">MSASDEGSVWGAGLNPEGEEPADSPPGRPRFPWGVAVGRDLGTPRSSEGEGPFPDSEGFESEWERMEAGGRVLRGREGRPGSPADAQGPTLGYLADEATTALLQQLTDREALRVRRNPSPESGSTHLSALWGDVEAASAGRGVLAQSWAGAQLASAAPLHPWVPRGGRAWGYAKRGAMGRPGRTAGRQRPSDAGPVRLPSDSSDSSDEAGEIQRMRVSICRREARQARASSPEGPGDTGRQPSFHQTPGPFPSSAFRGRGSLAGRQAVGEREASPEKVPSAVWGKAEGRPSYAGRAGRAGGPPRAAPRRKAAQEKKSAAGASKVALGRSFPSWGQRASATPPEPGPFPTVSGMRLLSRDKKQPQFKPSGAGRRPAARRGQESEPVAGEDGDPRREPAAEGQRLEREQQPPPGAEGCPRCLVLQREVDDLRERLAAMQSLVDKREDL</sequence>
<name>A0A6P6C693_PTEVA</name>
<dbReference type="KEGG" id="pvp:105311432"/>
<feature type="region of interest" description="Disordered" evidence="2">
    <location>
        <begin position="173"/>
        <end position="419"/>
    </location>
</feature>
<proteinExistence type="predicted"/>
<dbReference type="Proteomes" id="UP000515202">
    <property type="component" value="Unplaced"/>
</dbReference>
<gene>
    <name evidence="4" type="primary">LOC105311432</name>
</gene>
<keyword evidence="3" id="KW-1185">Reference proteome</keyword>
<feature type="coiled-coil region" evidence="1">
    <location>
        <begin position="419"/>
        <end position="446"/>
    </location>
</feature>
<dbReference type="AlphaFoldDB" id="A0A6P6C693"/>
<feature type="region of interest" description="Disordered" evidence="2">
    <location>
        <begin position="1"/>
        <end position="61"/>
    </location>
</feature>
<protein>
    <submittedName>
        <fullName evidence="4">Uncharacterized protein CXorf49-like</fullName>
    </submittedName>
</protein>
<accession>A0A6P6C693</accession>